<evidence type="ECO:0000313" key="2">
    <source>
        <dbReference type="EMBL" id="KFD61654.1"/>
    </source>
</evidence>
<dbReference type="Gene3D" id="3.30.420.10">
    <property type="entry name" value="Ribonuclease H-like superfamily/Ribonuclease H"/>
    <property type="match status" value="1"/>
</dbReference>
<evidence type="ECO:0000313" key="1">
    <source>
        <dbReference type="EMBL" id="KFD47696.1"/>
    </source>
</evidence>
<evidence type="ECO:0000313" key="3">
    <source>
        <dbReference type="Proteomes" id="UP000030764"/>
    </source>
</evidence>
<keyword evidence="3" id="KW-1185">Reference proteome</keyword>
<dbReference type="EMBL" id="KL367616">
    <property type="protein sequence ID" value="KFD61654.1"/>
    <property type="molecule type" value="Genomic_DNA"/>
</dbReference>
<dbReference type="InterPro" id="IPR036397">
    <property type="entry name" value="RNaseH_sf"/>
</dbReference>
<accession>A0A085MWQ8</accession>
<gene>
    <name evidence="1" type="ORF">M513_11429</name>
    <name evidence="2" type="ORF">M514_11429</name>
</gene>
<name>A0A085MWQ8_9BILA</name>
<reference evidence="2 3" key="1">
    <citation type="journal article" date="2014" name="Nat. Genet.">
        <title>Genome and transcriptome of the porcine whipworm Trichuris suis.</title>
        <authorList>
            <person name="Jex A.R."/>
            <person name="Nejsum P."/>
            <person name="Schwarz E.M."/>
            <person name="Hu L."/>
            <person name="Young N.D."/>
            <person name="Hall R.S."/>
            <person name="Korhonen P.K."/>
            <person name="Liao S."/>
            <person name="Thamsborg S."/>
            <person name="Xia J."/>
            <person name="Xu P."/>
            <person name="Wang S."/>
            <person name="Scheerlinck J.P."/>
            <person name="Hofmann A."/>
            <person name="Sternberg P.W."/>
            <person name="Wang J."/>
            <person name="Gasser R.B."/>
        </authorList>
    </citation>
    <scope>NUCLEOTIDE SEQUENCE [LARGE SCALE GENOMIC DNA]</scope>
    <source>
        <strain evidence="2">DCEP-RM93F</strain>
        <strain evidence="1">DCEP-RM93M</strain>
    </source>
</reference>
<organism evidence="2">
    <name type="scientific">Trichuris suis</name>
    <name type="common">pig whipworm</name>
    <dbReference type="NCBI Taxonomy" id="68888"/>
    <lineage>
        <taxon>Eukaryota</taxon>
        <taxon>Metazoa</taxon>
        <taxon>Ecdysozoa</taxon>
        <taxon>Nematoda</taxon>
        <taxon>Enoplea</taxon>
        <taxon>Dorylaimia</taxon>
        <taxon>Trichinellida</taxon>
        <taxon>Trichuridae</taxon>
        <taxon>Trichuris</taxon>
    </lineage>
</organism>
<evidence type="ECO:0008006" key="4">
    <source>
        <dbReference type="Google" id="ProtNLM"/>
    </source>
</evidence>
<dbReference type="GO" id="GO:0003676">
    <property type="term" value="F:nucleic acid binding"/>
    <property type="evidence" value="ECO:0007669"/>
    <property type="project" value="InterPro"/>
</dbReference>
<protein>
    <recommendedName>
        <fullName evidence="4">Transposase</fullName>
    </recommendedName>
</protein>
<dbReference type="Proteomes" id="UP000030758">
    <property type="component" value="Unassembled WGS sequence"/>
</dbReference>
<dbReference type="Pfam" id="PF01359">
    <property type="entry name" value="Transposase_1"/>
    <property type="match status" value="1"/>
</dbReference>
<dbReference type="EMBL" id="KL363317">
    <property type="protein sequence ID" value="KFD47696.1"/>
    <property type="molecule type" value="Genomic_DNA"/>
</dbReference>
<dbReference type="AlphaFoldDB" id="A0A085MWQ8"/>
<dbReference type="InterPro" id="IPR001888">
    <property type="entry name" value="Transposase_1"/>
</dbReference>
<proteinExistence type="predicted"/>
<sequence length="65" mass="7169">MATIFWDSDGVILTDVLEGERTITASYYKAVLRKLKTALARKRPGKLHLGVLFHQDNASAHSSGL</sequence>
<dbReference type="Proteomes" id="UP000030764">
    <property type="component" value="Unassembled WGS sequence"/>
</dbReference>